<feature type="domain" description="B box-type" evidence="7">
    <location>
        <begin position="249"/>
        <end position="290"/>
    </location>
</feature>
<dbReference type="InterPro" id="IPR000315">
    <property type="entry name" value="Znf_B-box"/>
</dbReference>
<keyword evidence="3" id="KW-0862">Zinc</keyword>
<dbReference type="InterPro" id="IPR001841">
    <property type="entry name" value="Znf_RING"/>
</dbReference>
<dbReference type="Pfam" id="PF00643">
    <property type="entry name" value="zf-B_box"/>
    <property type="match status" value="1"/>
</dbReference>
<feature type="domain" description="RING-type" evidence="6">
    <location>
        <begin position="105"/>
        <end position="144"/>
    </location>
</feature>
<evidence type="ECO:0000256" key="5">
    <source>
        <dbReference type="SAM" id="MobiDB-lite"/>
    </source>
</evidence>
<dbReference type="CDD" id="cd05819">
    <property type="entry name" value="NHL"/>
    <property type="match status" value="1"/>
</dbReference>
<dbReference type="InterPro" id="IPR011042">
    <property type="entry name" value="6-blade_b-propeller_TolB-like"/>
</dbReference>
<dbReference type="Proteomes" id="UP001165289">
    <property type="component" value="Unassembled WGS sequence"/>
</dbReference>
<dbReference type="SUPFAM" id="SSF101898">
    <property type="entry name" value="NHL repeat"/>
    <property type="match status" value="1"/>
</dbReference>
<organism evidence="8 9">
    <name type="scientific">Oopsacas minuta</name>
    <dbReference type="NCBI Taxonomy" id="111878"/>
    <lineage>
        <taxon>Eukaryota</taxon>
        <taxon>Metazoa</taxon>
        <taxon>Porifera</taxon>
        <taxon>Hexactinellida</taxon>
        <taxon>Hexasterophora</taxon>
        <taxon>Lyssacinosida</taxon>
        <taxon>Leucopsacidae</taxon>
        <taxon>Oopsacas</taxon>
    </lineage>
</organism>
<dbReference type="PROSITE" id="PS50089">
    <property type="entry name" value="ZF_RING_2"/>
    <property type="match status" value="1"/>
</dbReference>
<keyword evidence="1" id="KW-0479">Metal-binding</keyword>
<keyword evidence="9" id="KW-1185">Reference proteome</keyword>
<dbReference type="GO" id="GO:0005654">
    <property type="term" value="C:nucleoplasm"/>
    <property type="evidence" value="ECO:0007669"/>
    <property type="project" value="TreeGrafter"/>
</dbReference>
<evidence type="ECO:0000313" key="8">
    <source>
        <dbReference type="EMBL" id="KAI6659256.1"/>
    </source>
</evidence>
<evidence type="ECO:0000313" key="9">
    <source>
        <dbReference type="Proteomes" id="UP001165289"/>
    </source>
</evidence>
<dbReference type="SUPFAM" id="SSF57845">
    <property type="entry name" value="B-box zinc-binding domain"/>
    <property type="match status" value="1"/>
</dbReference>
<keyword evidence="2 4" id="KW-0863">Zinc-finger</keyword>
<dbReference type="EMBL" id="JAKMXF010000066">
    <property type="protein sequence ID" value="KAI6659256.1"/>
    <property type="molecule type" value="Genomic_DNA"/>
</dbReference>
<proteinExistence type="predicted"/>
<gene>
    <name evidence="8" type="ORF">LOD99_14929</name>
</gene>
<accession>A0AAV7KCU8</accession>
<feature type="compositionally biased region" description="Polar residues" evidence="5">
    <location>
        <begin position="39"/>
        <end position="50"/>
    </location>
</feature>
<dbReference type="GO" id="GO:0061630">
    <property type="term" value="F:ubiquitin protein ligase activity"/>
    <property type="evidence" value="ECO:0007669"/>
    <property type="project" value="TreeGrafter"/>
</dbReference>
<dbReference type="Gene3D" id="2.120.10.30">
    <property type="entry name" value="TolB, C-terminal domain"/>
    <property type="match status" value="1"/>
</dbReference>
<evidence type="ECO:0000256" key="2">
    <source>
        <dbReference type="ARBA" id="ARBA00022771"/>
    </source>
</evidence>
<evidence type="ECO:0000256" key="4">
    <source>
        <dbReference type="PROSITE-ProRule" id="PRU00024"/>
    </source>
</evidence>
<dbReference type="InterPro" id="IPR047153">
    <property type="entry name" value="TRIM45/56/19-like"/>
</dbReference>
<reference evidence="8 9" key="1">
    <citation type="journal article" date="2023" name="BMC Biol.">
        <title>The compact genome of the sponge Oopsacas minuta (Hexactinellida) is lacking key metazoan core genes.</title>
        <authorList>
            <person name="Santini S."/>
            <person name="Schenkelaars Q."/>
            <person name="Jourda C."/>
            <person name="Duchesne M."/>
            <person name="Belahbib H."/>
            <person name="Rocher C."/>
            <person name="Selva M."/>
            <person name="Riesgo A."/>
            <person name="Vervoort M."/>
            <person name="Leys S.P."/>
            <person name="Kodjabachian L."/>
            <person name="Le Bivic A."/>
            <person name="Borchiellini C."/>
            <person name="Claverie J.M."/>
            <person name="Renard E."/>
        </authorList>
    </citation>
    <scope>NUCLEOTIDE SEQUENCE [LARGE SCALE GENOMIC DNA]</scope>
    <source>
        <strain evidence="8">SPO-2</strain>
    </source>
</reference>
<dbReference type="PROSITE" id="PS00518">
    <property type="entry name" value="ZF_RING_1"/>
    <property type="match status" value="1"/>
</dbReference>
<protein>
    <submittedName>
        <fullName evidence="8">Tripartite motif-containing protein 2-like</fullName>
    </submittedName>
</protein>
<feature type="compositionally biased region" description="Basic and acidic residues" evidence="5">
    <location>
        <begin position="54"/>
        <end position="63"/>
    </location>
</feature>
<feature type="region of interest" description="Disordered" evidence="5">
    <location>
        <begin position="1"/>
        <end position="70"/>
    </location>
</feature>
<dbReference type="AlphaFoldDB" id="A0AAV7KCU8"/>
<name>A0AAV7KCU8_9METZ</name>
<evidence type="ECO:0000259" key="6">
    <source>
        <dbReference type="PROSITE" id="PS50089"/>
    </source>
</evidence>
<dbReference type="PANTHER" id="PTHR25462:SF305">
    <property type="entry name" value="RING-TYPE DOMAIN-CONTAINING PROTEIN"/>
    <property type="match status" value="1"/>
</dbReference>
<comment type="caution">
    <text evidence="8">The sequence shown here is derived from an EMBL/GenBank/DDBJ whole genome shotgun (WGS) entry which is preliminary data.</text>
</comment>
<feature type="domain" description="B box-type" evidence="7">
    <location>
        <begin position="184"/>
        <end position="232"/>
    </location>
</feature>
<evidence type="ECO:0000256" key="1">
    <source>
        <dbReference type="ARBA" id="ARBA00022723"/>
    </source>
</evidence>
<evidence type="ECO:0000256" key="3">
    <source>
        <dbReference type="ARBA" id="ARBA00022833"/>
    </source>
</evidence>
<dbReference type="CDD" id="cd19757">
    <property type="entry name" value="Bbox1"/>
    <property type="match status" value="1"/>
</dbReference>
<dbReference type="PANTHER" id="PTHR25462">
    <property type="entry name" value="BONUS, ISOFORM C-RELATED"/>
    <property type="match status" value="1"/>
</dbReference>
<dbReference type="Gene3D" id="3.30.160.60">
    <property type="entry name" value="Classic Zinc Finger"/>
    <property type="match status" value="1"/>
</dbReference>
<sequence>MPNIVSKEITMSRRNKKNLSKKNSMSVDKLSELPEADQDNQLPQGNTFHQSEPAIERESEREVLATSVPERQRTRLKPVTEYSKHKYRRDSNPQVQPIAIEHLVCCICGVEVRRSDLYMLSCCHSVCLGCVRIEEGYYKCPNDSCVVVASVQYGELRANLLSRDYKKIFEQTKRGEKRGTGSKQEAHLCENCFSSQSLAATHLCMECDRLLCHVCIDLHNRGDGYNHLVLRLEDISCLRIEQLMADMQHRLGACRKHGSRALAHFCTECDAFLCDGCLVEEHRQHITTTIETRLSEIKDRFLSHIRSSYTYTIDMQTRRDTLRDMLDRSISDEVKLVQEITEVYEEIVRRVELKRDELIHKTWSHFSRSKREINIKIQQLDREINQLVRANTYLTSSAQLCSVRTLEENNSHLIQPCSLQHYITILSRELPLYNQLKLKLTGMTERAIKDSGTLVTALNYSSIKPDLVISEVICRPYGVVTDSMNRLLIADGPGKCIRVYRGNNKVCDISDITNIGYPWGIAYREDSIYVTDGVKHSVNKYSLDGTFLSKAGLLGDGKEELNNPMGISCGKMVYVCDSGNKRLQVWSPDLEWKSSIGQGKLEYPRDVSITSEEMLVVLDEGNPCLHIYNIKGNLVGNYGTRGPNKTLVNPFFIATDGEGGILVSDYGADTLKVLSLSDGKVSYTLNSRNLTGVDVTGPNGVSVDSKGRVLLCCAHNRQLIRFYFDK</sequence>
<dbReference type="PROSITE" id="PS50119">
    <property type="entry name" value="ZF_BBOX"/>
    <property type="match status" value="2"/>
</dbReference>
<evidence type="ECO:0000259" key="7">
    <source>
        <dbReference type="PROSITE" id="PS50119"/>
    </source>
</evidence>
<dbReference type="InterPro" id="IPR017907">
    <property type="entry name" value="Znf_RING_CS"/>
</dbReference>
<dbReference type="GO" id="GO:0008270">
    <property type="term" value="F:zinc ion binding"/>
    <property type="evidence" value="ECO:0007669"/>
    <property type="project" value="UniProtKB-KW"/>
</dbReference>